<protein>
    <submittedName>
        <fullName evidence="1">Uncharacterized protein</fullName>
    </submittedName>
</protein>
<proteinExistence type="predicted"/>
<dbReference type="AlphaFoldDB" id="A0A0F9BE09"/>
<reference evidence="1" key="1">
    <citation type="journal article" date="2015" name="Nature">
        <title>Complex archaea that bridge the gap between prokaryotes and eukaryotes.</title>
        <authorList>
            <person name="Spang A."/>
            <person name="Saw J.H."/>
            <person name="Jorgensen S.L."/>
            <person name="Zaremba-Niedzwiedzka K."/>
            <person name="Martijn J."/>
            <person name="Lind A.E."/>
            <person name="van Eijk R."/>
            <person name="Schleper C."/>
            <person name="Guy L."/>
            <person name="Ettema T.J."/>
        </authorList>
    </citation>
    <scope>NUCLEOTIDE SEQUENCE</scope>
</reference>
<comment type="caution">
    <text evidence="1">The sequence shown here is derived from an EMBL/GenBank/DDBJ whole genome shotgun (WGS) entry which is preliminary data.</text>
</comment>
<evidence type="ECO:0000313" key="1">
    <source>
        <dbReference type="EMBL" id="KKK82656.1"/>
    </source>
</evidence>
<sequence length="115" mass="13029">MKTKQKETLQVFRRSDLDNLFSKNGHVESGTDMLIKGECCAASEVTVVYCEVTCLPYPVEWGTWFVGNGHTHNVESSGDYFTNVHKWQQVMWFGDILDNGGGYKLPFGILYGMHT</sequence>
<dbReference type="EMBL" id="LAZR01052574">
    <property type="protein sequence ID" value="KKK82656.1"/>
    <property type="molecule type" value="Genomic_DNA"/>
</dbReference>
<gene>
    <name evidence="1" type="ORF">LCGC14_2801200</name>
</gene>
<feature type="non-terminal residue" evidence="1">
    <location>
        <position position="115"/>
    </location>
</feature>
<organism evidence="1">
    <name type="scientific">marine sediment metagenome</name>
    <dbReference type="NCBI Taxonomy" id="412755"/>
    <lineage>
        <taxon>unclassified sequences</taxon>
        <taxon>metagenomes</taxon>
        <taxon>ecological metagenomes</taxon>
    </lineage>
</organism>
<name>A0A0F9BE09_9ZZZZ</name>
<accession>A0A0F9BE09</accession>